<dbReference type="AlphaFoldDB" id="S2JYM9"/>
<evidence type="ECO:0000256" key="3">
    <source>
        <dbReference type="ARBA" id="ARBA00022723"/>
    </source>
</evidence>
<dbReference type="GO" id="GO:0004132">
    <property type="term" value="F:dCMP deaminase activity"/>
    <property type="evidence" value="ECO:0007669"/>
    <property type="project" value="UniProtKB-EC"/>
</dbReference>
<evidence type="ECO:0000256" key="5">
    <source>
        <dbReference type="ARBA" id="ARBA00022801"/>
    </source>
</evidence>
<evidence type="ECO:0000256" key="6">
    <source>
        <dbReference type="ARBA" id="ARBA00022833"/>
    </source>
</evidence>
<dbReference type="PROSITE" id="PS00903">
    <property type="entry name" value="CYT_DCMP_DEAMINASES_1"/>
    <property type="match status" value="1"/>
</dbReference>
<dbReference type="InterPro" id="IPR035105">
    <property type="entry name" value="Deoxycytidylate_deaminase_dom"/>
</dbReference>
<dbReference type="SUPFAM" id="SSF53927">
    <property type="entry name" value="Cytidine deaminase-like"/>
    <property type="match status" value="1"/>
</dbReference>
<dbReference type="eggNOG" id="KOG3127">
    <property type="taxonomic scope" value="Eukaryota"/>
</dbReference>
<dbReference type="STRING" id="1220926.S2JYM9"/>
<dbReference type="PANTHER" id="PTHR11086:SF18">
    <property type="entry name" value="DEOXYCYTIDYLATE DEAMINASE"/>
    <property type="match status" value="1"/>
</dbReference>
<protein>
    <recommendedName>
        <fullName evidence="9">Deoxycytidylate deaminase</fullName>
        <ecNumber evidence="7">3.5.4.12</ecNumber>
    </recommendedName>
    <alternativeName>
        <fullName evidence="8">dCMP deaminase</fullName>
    </alternativeName>
</protein>
<gene>
    <name evidence="11" type="ORF">HMPREF1544_08284</name>
</gene>
<dbReference type="GO" id="GO:0009165">
    <property type="term" value="P:nucleotide biosynthetic process"/>
    <property type="evidence" value="ECO:0007669"/>
    <property type="project" value="UniProtKB-KW"/>
</dbReference>
<organism evidence="11 12">
    <name type="scientific">Mucor circinelloides f. circinelloides (strain 1006PhL)</name>
    <name type="common">Mucormycosis agent</name>
    <name type="synonym">Calyptromyces circinelloides</name>
    <dbReference type="NCBI Taxonomy" id="1220926"/>
    <lineage>
        <taxon>Eukaryota</taxon>
        <taxon>Fungi</taxon>
        <taxon>Fungi incertae sedis</taxon>
        <taxon>Mucoromycota</taxon>
        <taxon>Mucoromycotina</taxon>
        <taxon>Mucoromycetes</taxon>
        <taxon>Mucorales</taxon>
        <taxon>Mucorineae</taxon>
        <taxon>Mucoraceae</taxon>
        <taxon>Mucor</taxon>
    </lineage>
</organism>
<dbReference type="PANTHER" id="PTHR11086">
    <property type="entry name" value="DEOXYCYTIDYLATE DEAMINASE-RELATED"/>
    <property type="match status" value="1"/>
</dbReference>
<keyword evidence="5" id="KW-0378">Hydrolase</keyword>
<dbReference type="FunFam" id="3.40.140.10:FF:000035">
    <property type="entry name" value="dCMP deaminase"/>
    <property type="match status" value="1"/>
</dbReference>
<feature type="domain" description="CMP/dCMP-type deaminase" evidence="10">
    <location>
        <begin position="180"/>
        <end position="320"/>
    </location>
</feature>
<keyword evidence="6" id="KW-0862">Zinc</keyword>
<evidence type="ECO:0000313" key="11">
    <source>
        <dbReference type="EMBL" id="EPB84925.1"/>
    </source>
</evidence>
<name>S2JYM9_MUCC1</name>
<dbReference type="PROSITE" id="PS51747">
    <property type="entry name" value="CYT_DCMP_DEAMINASES_2"/>
    <property type="match status" value="1"/>
</dbReference>
<reference evidence="12" key="1">
    <citation type="submission" date="2013-05" db="EMBL/GenBank/DDBJ databases">
        <title>The Genome sequence of Mucor circinelloides f. circinelloides 1006PhL.</title>
        <authorList>
            <consortium name="The Broad Institute Genomics Platform"/>
            <person name="Cuomo C."/>
            <person name="Earl A."/>
            <person name="Findley K."/>
            <person name="Lee S.C."/>
            <person name="Walker B."/>
            <person name="Young S."/>
            <person name="Zeng Q."/>
            <person name="Gargeya S."/>
            <person name="Fitzgerald M."/>
            <person name="Haas B."/>
            <person name="Abouelleil A."/>
            <person name="Allen A.W."/>
            <person name="Alvarado L."/>
            <person name="Arachchi H.M."/>
            <person name="Berlin A.M."/>
            <person name="Chapman S.B."/>
            <person name="Gainer-Dewar J."/>
            <person name="Goldberg J."/>
            <person name="Griggs A."/>
            <person name="Gujja S."/>
            <person name="Hansen M."/>
            <person name="Howarth C."/>
            <person name="Imamovic A."/>
            <person name="Ireland A."/>
            <person name="Larimer J."/>
            <person name="McCowan C."/>
            <person name="Murphy C."/>
            <person name="Pearson M."/>
            <person name="Poon T.W."/>
            <person name="Priest M."/>
            <person name="Roberts A."/>
            <person name="Saif S."/>
            <person name="Shea T."/>
            <person name="Sisk P."/>
            <person name="Sykes S."/>
            <person name="Wortman J."/>
            <person name="Nusbaum C."/>
            <person name="Birren B."/>
        </authorList>
    </citation>
    <scope>NUCLEOTIDE SEQUENCE [LARGE SCALE GENOMIC DNA]</scope>
    <source>
        <strain evidence="12">1006PhL</strain>
    </source>
</reference>
<dbReference type="InterPro" id="IPR002125">
    <property type="entry name" value="CMP_dCMP_dom"/>
</dbReference>
<keyword evidence="3" id="KW-0479">Metal-binding</keyword>
<dbReference type="Gene3D" id="3.40.140.10">
    <property type="entry name" value="Cytidine Deaminase, domain 2"/>
    <property type="match status" value="1"/>
</dbReference>
<dbReference type="InParanoid" id="S2JYM9"/>
<evidence type="ECO:0000256" key="4">
    <source>
        <dbReference type="ARBA" id="ARBA00022727"/>
    </source>
</evidence>
<sequence>MFIGITGPPHSGKHTIAQYLIGQHKFQHLALKNDQTNAGREDMYRDALVFDHVDDMQLYVTERWQENFVTCSVDSRELWKLKKRPFFLLVSVEAPITMRYQRGLANCKAKGIKPMDLEAFLVQDDRIMYNMSAQDTTKTPLYNIMVTSDLIITNVYKDTKTLYEALDRLDMTNKERLRPTWDTYFMQLSDLAARRSNCMKRRVGCILVKDSRVMATGYNGTPRGLRNCNEGGCGRCNEGASCGTGLDRCLCMHAEENALLEAGRGSFVFDSGVVLYCNTCPCLGCAIKIIQQGIKEVVYNRSYGMDQMTAKVFAEAQVKLRQHSPPSMQIEIGADIEEQVSLLALK</sequence>
<evidence type="ECO:0000256" key="9">
    <source>
        <dbReference type="ARBA" id="ARBA00071582"/>
    </source>
</evidence>
<dbReference type="EC" id="3.5.4.12" evidence="7"/>
<comment type="cofactor">
    <cofactor evidence="1">
        <name>Zn(2+)</name>
        <dbReference type="ChEBI" id="CHEBI:29105"/>
    </cofactor>
</comment>
<evidence type="ECO:0000313" key="12">
    <source>
        <dbReference type="Proteomes" id="UP000014254"/>
    </source>
</evidence>
<keyword evidence="4" id="KW-0545">Nucleotide biosynthesis</keyword>
<dbReference type="Pfam" id="PF00383">
    <property type="entry name" value="dCMP_cyt_deam_1"/>
    <property type="match status" value="1"/>
</dbReference>
<dbReference type="CDD" id="cd01286">
    <property type="entry name" value="deoxycytidylate_deaminase"/>
    <property type="match status" value="1"/>
</dbReference>
<evidence type="ECO:0000256" key="8">
    <source>
        <dbReference type="ARBA" id="ARBA00041763"/>
    </source>
</evidence>
<dbReference type="OrthoDB" id="10063137at2759"/>
<dbReference type="SUPFAM" id="SSF52540">
    <property type="entry name" value="P-loop containing nucleoside triphosphate hydrolases"/>
    <property type="match status" value="1"/>
</dbReference>
<dbReference type="FunCoup" id="S2JYM9">
    <property type="interactions" value="60"/>
</dbReference>
<dbReference type="Gene3D" id="3.40.50.300">
    <property type="entry name" value="P-loop containing nucleotide triphosphate hydrolases"/>
    <property type="match status" value="1"/>
</dbReference>
<evidence type="ECO:0000256" key="1">
    <source>
        <dbReference type="ARBA" id="ARBA00001947"/>
    </source>
</evidence>
<dbReference type="Proteomes" id="UP000014254">
    <property type="component" value="Unassembled WGS sequence"/>
</dbReference>
<comment type="similarity">
    <text evidence="2">Belongs to the cytidine and deoxycytidylate deaminase family.</text>
</comment>
<dbReference type="VEuPathDB" id="FungiDB:HMPREF1544_08284"/>
<dbReference type="InterPro" id="IPR015517">
    <property type="entry name" value="dCMP_deaminase-rel"/>
</dbReference>
<proteinExistence type="inferred from homology"/>
<dbReference type="EMBL" id="KE124025">
    <property type="protein sequence ID" value="EPB84925.1"/>
    <property type="molecule type" value="Genomic_DNA"/>
</dbReference>
<dbReference type="GO" id="GO:0005737">
    <property type="term" value="C:cytoplasm"/>
    <property type="evidence" value="ECO:0007669"/>
    <property type="project" value="TreeGrafter"/>
</dbReference>
<dbReference type="GO" id="GO:0008270">
    <property type="term" value="F:zinc ion binding"/>
    <property type="evidence" value="ECO:0007669"/>
    <property type="project" value="InterPro"/>
</dbReference>
<dbReference type="InterPro" id="IPR016193">
    <property type="entry name" value="Cytidine_deaminase-like"/>
</dbReference>
<accession>S2JYM9</accession>
<dbReference type="InterPro" id="IPR016192">
    <property type="entry name" value="APOBEC/CMP_deaminase_Zn-bd"/>
</dbReference>
<keyword evidence="12" id="KW-1185">Reference proteome</keyword>
<dbReference type="InterPro" id="IPR027417">
    <property type="entry name" value="P-loop_NTPase"/>
</dbReference>
<evidence type="ECO:0000256" key="2">
    <source>
        <dbReference type="ARBA" id="ARBA00006576"/>
    </source>
</evidence>
<evidence type="ECO:0000256" key="7">
    <source>
        <dbReference type="ARBA" id="ARBA00038938"/>
    </source>
</evidence>
<evidence type="ECO:0000259" key="10">
    <source>
        <dbReference type="PROSITE" id="PS51747"/>
    </source>
</evidence>
<dbReference type="OMA" id="YFMRLAD"/>